<dbReference type="Proteomes" id="UP000749320">
    <property type="component" value="Unassembled WGS sequence"/>
</dbReference>
<organism evidence="1 2">
    <name type="scientific">Thomasclavelia spiroformis</name>
    <dbReference type="NCBI Taxonomy" id="29348"/>
    <lineage>
        <taxon>Bacteria</taxon>
        <taxon>Bacillati</taxon>
        <taxon>Bacillota</taxon>
        <taxon>Erysipelotrichia</taxon>
        <taxon>Erysipelotrichales</taxon>
        <taxon>Coprobacillaceae</taxon>
        <taxon>Thomasclavelia</taxon>
    </lineage>
</organism>
<comment type="caution">
    <text evidence="1">The sequence shown here is derived from an EMBL/GenBank/DDBJ whole genome shotgun (WGS) entry which is preliminary data.</text>
</comment>
<dbReference type="InterPro" id="IPR025332">
    <property type="entry name" value="DUF4238"/>
</dbReference>
<dbReference type="EMBL" id="DYWV01000254">
    <property type="protein sequence ID" value="HJF40778.1"/>
    <property type="molecule type" value="Genomic_DNA"/>
</dbReference>
<reference evidence="1" key="1">
    <citation type="journal article" date="2021" name="PeerJ">
        <title>Extensive microbial diversity within the chicken gut microbiome revealed by metagenomics and culture.</title>
        <authorList>
            <person name="Gilroy R."/>
            <person name="Ravi A."/>
            <person name="Getino M."/>
            <person name="Pursley I."/>
            <person name="Horton D.L."/>
            <person name="Alikhan N.F."/>
            <person name="Baker D."/>
            <person name="Gharbi K."/>
            <person name="Hall N."/>
            <person name="Watson M."/>
            <person name="Adriaenssens E.M."/>
            <person name="Foster-Nyarko E."/>
            <person name="Jarju S."/>
            <person name="Secka A."/>
            <person name="Antonio M."/>
            <person name="Oren A."/>
            <person name="Chaudhuri R.R."/>
            <person name="La Ragione R."/>
            <person name="Hildebrand F."/>
            <person name="Pallen M.J."/>
        </authorList>
    </citation>
    <scope>NUCLEOTIDE SEQUENCE</scope>
    <source>
        <strain evidence="1">CHK193-16274</strain>
    </source>
</reference>
<sequence length="292" mass="34536">MSRDHIIPQFILRGFAINPAANKQNQKIMIYDKDTKQVHTKKIADTYYLLDFNSPETEKYLANEYESKVAKIFQRASKAASEKQESISLSNKEYKMLFRFFVIMWRRNDIQLEKAKEMGIQLENMLKSLFGNHYKEMLKPEYKDYSLEKMFDEKMDDVRKALYDKVIPETKDDDPTVLKTIKHYSPFIVNNTSNIHFLLHNTYATLRYMVPKSQNEIYAEDIPGIMIYPISKTLCFCMLLSEKEIDTDKEEFNIPIEVWCNDNDIKLHFIDGYITQTAKSFIVDKTNIDFIK</sequence>
<proteinExistence type="predicted"/>
<name>A0A921KJ04_9FIRM</name>
<dbReference type="AlphaFoldDB" id="A0A921KJ04"/>
<gene>
    <name evidence="1" type="ORF">K8V91_07625</name>
</gene>
<reference evidence="1" key="2">
    <citation type="submission" date="2021-09" db="EMBL/GenBank/DDBJ databases">
        <authorList>
            <person name="Gilroy R."/>
        </authorList>
    </citation>
    <scope>NUCLEOTIDE SEQUENCE</scope>
    <source>
        <strain evidence="1">CHK193-16274</strain>
    </source>
</reference>
<evidence type="ECO:0000313" key="2">
    <source>
        <dbReference type="Proteomes" id="UP000749320"/>
    </source>
</evidence>
<evidence type="ECO:0000313" key="1">
    <source>
        <dbReference type="EMBL" id="HJF40778.1"/>
    </source>
</evidence>
<accession>A0A921KJ04</accession>
<dbReference type="Pfam" id="PF14022">
    <property type="entry name" value="DUF4238"/>
    <property type="match status" value="1"/>
</dbReference>
<protein>
    <submittedName>
        <fullName evidence="1">DUF4238 domain-containing protein</fullName>
    </submittedName>
</protein>